<dbReference type="RefSeq" id="WP_244753030.1">
    <property type="nucleotide sequence ID" value="NZ_CP095074.1"/>
</dbReference>
<dbReference type="Proteomes" id="UP000831880">
    <property type="component" value="Chromosome"/>
</dbReference>
<dbReference type="InterPro" id="IPR025855">
    <property type="entry name" value="Replic_Relax"/>
</dbReference>
<protein>
    <submittedName>
        <fullName evidence="1">Replication-relaxation family protein</fullName>
    </submittedName>
</protein>
<dbReference type="EMBL" id="CP095074">
    <property type="protein sequence ID" value="UOQ93430.1"/>
    <property type="molecule type" value="Genomic_DNA"/>
</dbReference>
<gene>
    <name evidence="1" type="ORF">MUO14_24190</name>
</gene>
<dbReference type="Pfam" id="PF13814">
    <property type="entry name" value="Replic_Relax"/>
    <property type="match status" value="1"/>
</dbReference>
<keyword evidence="2" id="KW-1185">Reference proteome</keyword>
<sequence>MTRSQLQTIHDLKGVRNTNRFLQSMGDYLSCYRHGLENVYYLNKAGRDQIGSDVIRKKTLQVQHFLLRNQLWIYLKRPKTWENEVKIKAAADLSIICDAKFERKGMPIFVEADVSQPMAVNKKKIDKYRKIQEVTGVDFYLLWVTEIEGRKPRLEALMNGMKGHVYTLNEIK</sequence>
<organism evidence="1 2">
    <name type="scientific">Halobacillus shinanisalinarum</name>
    <dbReference type="NCBI Taxonomy" id="2932258"/>
    <lineage>
        <taxon>Bacteria</taxon>
        <taxon>Bacillati</taxon>
        <taxon>Bacillota</taxon>
        <taxon>Bacilli</taxon>
        <taxon>Bacillales</taxon>
        <taxon>Bacillaceae</taxon>
        <taxon>Halobacillus</taxon>
    </lineage>
</organism>
<reference evidence="1 2" key="1">
    <citation type="submission" date="2022-04" db="EMBL/GenBank/DDBJ databases">
        <title>Halobacillus sp. isolated from saltern.</title>
        <authorList>
            <person name="Won M."/>
            <person name="Lee C.-M."/>
            <person name="Woen H.-Y."/>
            <person name="Kwon S.-W."/>
        </authorList>
    </citation>
    <scope>NUCLEOTIDE SEQUENCE [LARGE SCALE GENOMIC DNA]</scope>
    <source>
        <strain evidence="1 2">SSTM10-2</strain>
    </source>
</reference>
<evidence type="ECO:0000313" key="1">
    <source>
        <dbReference type="EMBL" id="UOQ93430.1"/>
    </source>
</evidence>
<evidence type="ECO:0000313" key="2">
    <source>
        <dbReference type="Proteomes" id="UP000831880"/>
    </source>
</evidence>
<name>A0ABY4GZ01_9BACI</name>
<accession>A0ABY4GZ01</accession>
<proteinExistence type="predicted"/>